<keyword evidence="1" id="KW-1133">Transmembrane helix</keyword>
<dbReference type="RefSeq" id="WP_089787510.1">
    <property type="nucleotide sequence ID" value="NZ_FOKW01000004.1"/>
</dbReference>
<evidence type="ECO:0008006" key="4">
    <source>
        <dbReference type="Google" id="ProtNLM"/>
    </source>
</evidence>
<keyword evidence="1" id="KW-0472">Membrane</keyword>
<evidence type="ECO:0000313" key="2">
    <source>
        <dbReference type="EMBL" id="SFC07714.1"/>
    </source>
</evidence>
<name>A0A1I1G817_NATHA</name>
<dbReference type="EMBL" id="FOKW01000004">
    <property type="protein sequence ID" value="SFC07714.1"/>
    <property type="molecule type" value="Genomic_DNA"/>
</dbReference>
<feature type="transmembrane region" description="Helical" evidence="1">
    <location>
        <begin position="105"/>
        <end position="127"/>
    </location>
</feature>
<dbReference type="AlphaFoldDB" id="A0A1I1G817"/>
<protein>
    <recommendedName>
        <fullName evidence="4">Cox cluster protein</fullName>
    </recommendedName>
</protein>
<keyword evidence="3" id="KW-1185">Reference proteome</keyword>
<gene>
    <name evidence="2" type="ORF">SAMN05444422_104146</name>
</gene>
<feature type="transmembrane region" description="Helical" evidence="1">
    <location>
        <begin position="66"/>
        <end position="85"/>
    </location>
</feature>
<evidence type="ECO:0000313" key="3">
    <source>
        <dbReference type="Proteomes" id="UP000199161"/>
    </source>
</evidence>
<accession>A0A1I1G817</accession>
<reference evidence="3" key="1">
    <citation type="submission" date="2016-10" db="EMBL/GenBank/DDBJ databases">
        <authorList>
            <person name="Varghese N."/>
            <person name="Submissions S."/>
        </authorList>
    </citation>
    <scope>NUCLEOTIDE SEQUENCE [LARGE SCALE GENOMIC DNA]</scope>
    <source>
        <strain evidence="3">DSM 13078</strain>
    </source>
</reference>
<evidence type="ECO:0000256" key="1">
    <source>
        <dbReference type="SAM" id="Phobius"/>
    </source>
</evidence>
<keyword evidence="1" id="KW-0812">Transmembrane</keyword>
<organism evidence="2 3">
    <name type="scientific">Natronobacterium haloterrestre</name>
    <name type="common">Halobiforma haloterrestris</name>
    <dbReference type="NCBI Taxonomy" id="148448"/>
    <lineage>
        <taxon>Archaea</taxon>
        <taxon>Methanobacteriati</taxon>
        <taxon>Methanobacteriota</taxon>
        <taxon>Stenosarchaea group</taxon>
        <taxon>Halobacteria</taxon>
        <taxon>Halobacteriales</taxon>
        <taxon>Natrialbaceae</taxon>
        <taxon>Natronobacterium</taxon>
    </lineage>
</organism>
<dbReference type="Pfam" id="PF24396">
    <property type="entry name" value="DUF7541"/>
    <property type="match status" value="1"/>
</dbReference>
<dbReference type="Proteomes" id="UP000199161">
    <property type="component" value="Unassembled WGS sequence"/>
</dbReference>
<sequence>MERDRDRETEQRSSAWPLIAAIGIVATEAGVLFGLVVIAVVGVLAVGASVAGLLHETGYAADPWRPLRLVGVVVAGVSAAVWIAVAPAVTPAALVDAAATDGVAVRAAVVLAAAALLIVAGVTGPAVSSRRGGSHGDLEH</sequence>
<dbReference type="InterPro" id="IPR055963">
    <property type="entry name" value="DUF7541"/>
</dbReference>
<feature type="transmembrane region" description="Helical" evidence="1">
    <location>
        <begin position="31"/>
        <end position="54"/>
    </location>
</feature>
<proteinExistence type="predicted"/>